<evidence type="ECO:0000256" key="2">
    <source>
        <dbReference type="ARBA" id="ARBA00005232"/>
    </source>
</evidence>
<dbReference type="Gene3D" id="1.10.275.20">
    <property type="entry name" value="Choline/Carnitine o-acyltransferase"/>
    <property type="match status" value="1"/>
</dbReference>
<dbReference type="EMBL" id="KZ308446">
    <property type="protein sequence ID" value="KAG8229768.1"/>
    <property type="molecule type" value="Genomic_DNA"/>
</dbReference>
<dbReference type="GO" id="GO:0005739">
    <property type="term" value="C:mitochondrion"/>
    <property type="evidence" value="ECO:0007669"/>
    <property type="project" value="TreeGrafter"/>
</dbReference>
<dbReference type="Gene3D" id="3.30.559.10">
    <property type="entry name" value="Chloramphenicol acetyltransferase-like domain"/>
    <property type="match status" value="1"/>
</dbReference>
<dbReference type="InterPro" id="IPR023213">
    <property type="entry name" value="CAT-like_dom_sf"/>
</dbReference>
<dbReference type="GO" id="GO:0006635">
    <property type="term" value="P:fatty acid beta-oxidation"/>
    <property type="evidence" value="ECO:0007669"/>
    <property type="project" value="UniProtKB-UniPathway"/>
</dbReference>
<evidence type="ECO:0000313" key="12">
    <source>
        <dbReference type="EMBL" id="KAG8229768.1"/>
    </source>
</evidence>
<evidence type="ECO:0000256" key="1">
    <source>
        <dbReference type="ARBA" id="ARBA00005005"/>
    </source>
</evidence>
<evidence type="ECO:0000256" key="8">
    <source>
        <dbReference type="ARBA" id="ARBA00048999"/>
    </source>
</evidence>
<reference evidence="12" key="2">
    <citation type="submission" date="2017-10" db="EMBL/GenBank/DDBJ databases">
        <title>Ladona fulva Genome sequencing and assembly.</title>
        <authorList>
            <person name="Murali S."/>
            <person name="Richards S."/>
            <person name="Bandaranaike D."/>
            <person name="Bellair M."/>
            <person name="Blankenburg K."/>
            <person name="Chao H."/>
            <person name="Dinh H."/>
            <person name="Doddapaneni H."/>
            <person name="Dugan-Rocha S."/>
            <person name="Elkadiri S."/>
            <person name="Gnanaolivu R."/>
            <person name="Hernandez B."/>
            <person name="Skinner E."/>
            <person name="Javaid M."/>
            <person name="Lee S."/>
            <person name="Li M."/>
            <person name="Ming W."/>
            <person name="Munidasa M."/>
            <person name="Muniz J."/>
            <person name="Nguyen L."/>
            <person name="Hughes D."/>
            <person name="Osuji N."/>
            <person name="Pu L.-L."/>
            <person name="Puazo M."/>
            <person name="Qu C."/>
            <person name="Quiroz J."/>
            <person name="Raj R."/>
            <person name="Weissenberger G."/>
            <person name="Xin Y."/>
            <person name="Zou X."/>
            <person name="Han Y."/>
            <person name="Worley K."/>
            <person name="Muzny D."/>
            <person name="Gibbs R."/>
        </authorList>
    </citation>
    <scope>NUCLEOTIDE SEQUENCE</scope>
    <source>
        <strain evidence="12">Sampled in the wild</strain>
    </source>
</reference>
<keyword evidence="13" id="KW-1185">Reference proteome</keyword>
<dbReference type="InterPro" id="IPR042572">
    <property type="entry name" value="Carn_acyl_trans_N"/>
</dbReference>
<feature type="domain" description="Choline/carnitine acyltransferase" evidence="11">
    <location>
        <begin position="50"/>
        <end position="616"/>
    </location>
</feature>
<comment type="pathway">
    <text evidence="1">Lipid metabolism; fatty acid beta-oxidation.</text>
</comment>
<dbReference type="Pfam" id="PF00755">
    <property type="entry name" value="Carn_acyltransf"/>
    <property type="match status" value="1"/>
</dbReference>
<dbReference type="InterPro" id="IPR042231">
    <property type="entry name" value="Cho/carn_acyl_trans_2"/>
</dbReference>
<feature type="active site" description="Proton acceptor" evidence="9">
    <location>
        <position position="377"/>
    </location>
</feature>
<evidence type="ECO:0000259" key="11">
    <source>
        <dbReference type="Pfam" id="PF00755"/>
    </source>
</evidence>
<protein>
    <recommendedName>
        <fullName evidence="11">Choline/carnitine acyltransferase domain-containing protein</fullName>
    </recommendedName>
</protein>
<keyword evidence="7 10" id="KW-0012">Acyltransferase</keyword>
<evidence type="ECO:0000256" key="9">
    <source>
        <dbReference type="PIRSR" id="PIRSR600542-1"/>
    </source>
</evidence>
<comment type="caution">
    <text evidence="12">The sequence shown here is derived from an EMBL/GenBank/DDBJ whole genome shotgun (WGS) entry which is preliminary data.</text>
</comment>
<dbReference type="InterPro" id="IPR039551">
    <property type="entry name" value="Cho/carn_acyl_trans"/>
</dbReference>
<dbReference type="SUPFAM" id="SSF52777">
    <property type="entry name" value="CoA-dependent acyltransferases"/>
    <property type="match status" value="2"/>
</dbReference>
<dbReference type="FunFam" id="1.10.275.20:FF:000001">
    <property type="entry name" value="carnitine O-palmitoyltransferase 2, mitochondrial"/>
    <property type="match status" value="1"/>
</dbReference>
<name>A0A8K0KC87_LADFU</name>
<keyword evidence="5" id="KW-0276">Fatty acid metabolism</keyword>
<evidence type="ECO:0000313" key="13">
    <source>
        <dbReference type="Proteomes" id="UP000792457"/>
    </source>
</evidence>
<evidence type="ECO:0000256" key="10">
    <source>
        <dbReference type="RuleBase" id="RU003801"/>
    </source>
</evidence>
<dbReference type="AlphaFoldDB" id="A0A8K0KC87"/>
<accession>A0A8K0KC87</accession>
<dbReference type="OrthoDB" id="240216at2759"/>
<evidence type="ECO:0000256" key="6">
    <source>
        <dbReference type="ARBA" id="ARBA00023098"/>
    </source>
</evidence>
<evidence type="ECO:0000256" key="5">
    <source>
        <dbReference type="ARBA" id="ARBA00022832"/>
    </source>
</evidence>
<comment type="catalytic activity">
    <reaction evidence="8">
        <text>4,8-dimethylnonanoyl-CoA + (R)-carnitine = O-4,8-dimethylnonanoyl-(R)-carnitine + CoA</text>
        <dbReference type="Rhea" id="RHEA:44860"/>
        <dbReference type="ChEBI" id="CHEBI:16347"/>
        <dbReference type="ChEBI" id="CHEBI:57287"/>
        <dbReference type="ChEBI" id="CHEBI:77061"/>
        <dbReference type="ChEBI" id="CHEBI:84654"/>
    </reaction>
</comment>
<gene>
    <name evidence="12" type="ORF">J437_LFUL005849</name>
</gene>
<evidence type="ECO:0000256" key="4">
    <source>
        <dbReference type="ARBA" id="ARBA00022679"/>
    </source>
</evidence>
<dbReference type="FunFam" id="1.20.1280.180:FF:000001">
    <property type="entry name" value="Carnitine O-palmitoyltransferase 2, mitochondrial"/>
    <property type="match status" value="1"/>
</dbReference>
<evidence type="ECO:0000256" key="3">
    <source>
        <dbReference type="ARBA" id="ARBA00022448"/>
    </source>
</evidence>
<dbReference type="InterPro" id="IPR000542">
    <property type="entry name" value="Carn_acyl_trans"/>
</dbReference>
<sequence length="616" mass="69321">MLRTVLSGRCKAVSSFIPIRLKSSSSHDEYQYLHRSRLPTMHFQPSLPRLPIPELNKTAERYLNALRPLLPPEDFSKTEETVKKFVGPNGVGQSLHKKLVEQDKENKHTSYISKPWFDMYLSDRVPLPINYNPILVFTRDPKEAYNSQLIRATNMLISSVRFMKSLRAGILEPEVFHLNPKKSDTDLFRAVTGLLPSSLSWYGAYLFKAFPLDMSQFPSLFNSTRIPEVGKDTLFQDVKAKHILVIKKGEFYAFDVLDKDGDIYSPEEIFASLKQIICISADHPATQKYPVGILTTMERDAWANARKRLKAISPENENALNLVDSALFVLALDDNPSTGHIPLVQNFLHADGTNRWFDKSFTLIINKDGEAAINFEHSWGDGVAVLRYFNDIYKDSTQKPHVHPETKAKESPQILQLDFLLDQEMKNIITDAKKQYDAITNQLEINILEFPGFGKNLCKKQKVSPDAIMQLGFQLAYHKQTGKQVATYESCSTSAFKHGRTETIRPCTMATKAFCEAVNSKSRPGISELQGMIKKCSEVHGALTRDAAMGQGFDRHLFCLRKVAEADPNIRELPAIYRDPAYATINHNVLSTSTLSSPNVQAGAFGPVVKDGYGIG</sequence>
<dbReference type="PANTHER" id="PTHR22589:SF16">
    <property type="entry name" value="CARNITINE O-PALMITOYLTRANSFERASE 2, MITOCHONDRIAL"/>
    <property type="match status" value="1"/>
</dbReference>
<dbReference type="UniPathway" id="UPA00659"/>
<keyword evidence="3" id="KW-0813">Transport</keyword>
<dbReference type="PROSITE" id="PS00440">
    <property type="entry name" value="ACYLTRANSF_C_2"/>
    <property type="match status" value="1"/>
</dbReference>
<evidence type="ECO:0000256" key="7">
    <source>
        <dbReference type="ARBA" id="ARBA00023315"/>
    </source>
</evidence>
<organism evidence="12 13">
    <name type="scientific">Ladona fulva</name>
    <name type="common">Scarce chaser dragonfly</name>
    <name type="synonym">Libellula fulva</name>
    <dbReference type="NCBI Taxonomy" id="123851"/>
    <lineage>
        <taxon>Eukaryota</taxon>
        <taxon>Metazoa</taxon>
        <taxon>Ecdysozoa</taxon>
        <taxon>Arthropoda</taxon>
        <taxon>Hexapoda</taxon>
        <taxon>Insecta</taxon>
        <taxon>Pterygota</taxon>
        <taxon>Palaeoptera</taxon>
        <taxon>Odonata</taxon>
        <taxon>Epiprocta</taxon>
        <taxon>Anisoptera</taxon>
        <taxon>Libelluloidea</taxon>
        <taxon>Libellulidae</taxon>
        <taxon>Ladona</taxon>
    </lineage>
</organism>
<comment type="similarity">
    <text evidence="2 10">Belongs to the carnitine/choline acetyltransferase family.</text>
</comment>
<dbReference type="Gene3D" id="1.20.1280.180">
    <property type="match status" value="1"/>
</dbReference>
<dbReference type="GO" id="GO:0004095">
    <property type="term" value="F:carnitine O-palmitoyltransferase activity"/>
    <property type="evidence" value="ECO:0007669"/>
    <property type="project" value="TreeGrafter"/>
</dbReference>
<keyword evidence="4 10" id="KW-0808">Transferase</keyword>
<keyword evidence="6" id="KW-0443">Lipid metabolism</keyword>
<dbReference type="Gene3D" id="3.30.559.70">
    <property type="entry name" value="Choline/Carnitine o-acyltransferase, domain 2"/>
    <property type="match status" value="1"/>
</dbReference>
<reference evidence="12" key="1">
    <citation type="submission" date="2013-04" db="EMBL/GenBank/DDBJ databases">
        <authorList>
            <person name="Qu J."/>
            <person name="Murali S.C."/>
            <person name="Bandaranaike D."/>
            <person name="Bellair M."/>
            <person name="Blankenburg K."/>
            <person name="Chao H."/>
            <person name="Dinh H."/>
            <person name="Doddapaneni H."/>
            <person name="Downs B."/>
            <person name="Dugan-Rocha S."/>
            <person name="Elkadiri S."/>
            <person name="Gnanaolivu R.D."/>
            <person name="Hernandez B."/>
            <person name="Javaid M."/>
            <person name="Jayaseelan J.C."/>
            <person name="Lee S."/>
            <person name="Li M."/>
            <person name="Ming W."/>
            <person name="Munidasa M."/>
            <person name="Muniz J."/>
            <person name="Nguyen L."/>
            <person name="Ongeri F."/>
            <person name="Osuji N."/>
            <person name="Pu L.-L."/>
            <person name="Puazo M."/>
            <person name="Qu C."/>
            <person name="Quiroz J."/>
            <person name="Raj R."/>
            <person name="Weissenberger G."/>
            <person name="Xin Y."/>
            <person name="Zou X."/>
            <person name="Han Y."/>
            <person name="Richards S."/>
            <person name="Worley K."/>
            <person name="Muzny D."/>
            <person name="Gibbs R."/>
        </authorList>
    </citation>
    <scope>NUCLEOTIDE SEQUENCE</scope>
    <source>
        <strain evidence="12">Sampled in the wild</strain>
    </source>
</reference>
<proteinExistence type="inferred from homology"/>
<dbReference type="Proteomes" id="UP000792457">
    <property type="component" value="Unassembled WGS sequence"/>
</dbReference>
<dbReference type="PANTHER" id="PTHR22589">
    <property type="entry name" value="CARNITINE O-ACYLTRANSFERASE"/>
    <property type="match status" value="1"/>
</dbReference>